<proteinExistence type="predicted"/>
<reference evidence="1" key="1">
    <citation type="submission" date="2023-07" db="EMBL/GenBank/DDBJ databases">
        <title>Sorghum-associated microbial communities from plants grown in Nebraska, USA.</title>
        <authorList>
            <person name="Schachtman D."/>
        </authorList>
    </citation>
    <scope>NUCLEOTIDE SEQUENCE</scope>
    <source>
        <strain evidence="1">BE330</strain>
    </source>
</reference>
<evidence type="ECO:0000313" key="1">
    <source>
        <dbReference type="EMBL" id="MDR6218448.1"/>
    </source>
</evidence>
<organism evidence="1 2">
    <name type="scientific">Deinococcus soli</name>
    <name type="common">ex Cha et al. 2016</name>
    <dbReference type="NCBI Taxonomy" id="1309411"/>
    <lineage>
        <taxon>Bacteria</taxon>
        <taxon>Thermotogati</taxon>
        <taxon>Deinococcota</taxon>
        <taxon>Deinococci</taxon>
        <taxon>Deinococcales</taxon>
        <taxon>Deinococcaceae</taxon>
        <taxon>Deinococcus</taxon>
    </lineage>
</organism>
<name>A0AAE4BL22_9DEIO</name>
<dbReference type="AlphaFoldDB" id="A0AAE4BL22"/>
<comment type="caution">
    <text evidence="1">The sequence shown here is derived from an EMBL/GenBank/DDBJ whole genome shotgun (WGS) entry which is preliminary data.</text>
</comment>
<evidence type="ECO:0000313" key="2">
    <source>
        <dbReference type="Proteomes" id="UP001185331"/>
    </source>
</evidence>
<dbReference type="Proteomes" id="UP001185331">
    <property type="component" value="Unassembled WGS sequence"/>
</dbReference>
<dbReference type="EMBL" id="JAVDQK010000004">
    <property type="protein sequence ID" value="MDR6218448.1"/>
    <property type="molecule type" value="Genomic_DNA"/>
</dbReference>
<gene>
    <name evidence="1" type="ORF">J2Y00_002011</name>
</gene>
<sequence length="154" mass="16221">MADYDVQAQLNPHASVTVTVYASEYYDGQKKAGLLGVHMTGARRTTTGMKLGNVSAIHAALRGIHDALDAIPPGSAVNVITAVTVIEVLLADPDPLTHLITALIRKGVHGQVEQRRLRVTLIPAVNQSPGMAEAHAAAVQHGAHADDTADVDLR</sequence>
<dbReference type="RefSeq" id="WP_309854943.1">
    <property type="nucleotide sequence ID" value="NZ_JAVDQJ010000005.1"/>
</dbReference>
<protein>
    <submittedName>
        <fullName evidence="1">Uncharacterized protein</fullName>
    </submittedName>
</protein>
<accession>A0AAE4BL22</accession>